<dbReference type="Pfam" id="PF23265">
    <property type="entry name" value="Ig-like_KY"/>
    <property type="match status" value="1"/>
</dbReference>
<dbReference type="Proteomes" id="UP000681722">
    <property type="component" value="Unassembled WGS sequence"/>
</dbReference>
<feature type="domain" description="Transglutaminase-like" evidence="1">
    <location>
        <begin position="134"/>
        <end position="203"/>
    </location>
</feature>
<evidence type="ECO:0000313" key="2">
    <source>
        <dbReference type="EMBL" id="CAF1037399.1"/>
    </source>
</evidence>
<sequence>MGCGQTKDDYASYRPQTIYNGQPNGVQHALETNYSPRVEVNLRDEVNRSDPNVFNNTFYQQRENAIENVSFRNAVDSWYPSSLEQLIDQIKHLSSNKNAIDKAWIIFYWISQNIDYDDNAYFRKDIPIQGAEDVFRRRKALCEGYAIFYKTIADAIGLQCGRISGYAKIHSFNPRKILKFEDTNHVWNAIQSEKHWYLVDCTQGTGYLEGKKFKQQLNTYYFLCRPEHLIYKQFPLDERWQLLSRPITMKQFLSMPVTWPHFHEYNLEVISPRSSPFAPWSKAGSYSEILIRCPADVQLSGSIRQDGQTYENSELVQYDPDKAVHQCLFAPQQVGAHTITIFAKKITDDVAHLAVRFELDVTDLKGPITFPLAYGTVYKKHPCLRYSTFHQQNCKIYTPLHGILEKHSEVTFHCRIPDAKEVNLTIDSKWLTVQGYEDNVLKRTIKVGTQDVAIWAKYGDNASYVGVLKYTVG</sequence>
<dbReference type="Gene3D" id="3.10.620.30">
    <property type="match status" value="1"/>
</dbReference>
<dbReference type="GO" id="GO:0005737">
    <property type="term" value="C:cytoplasm"/>
    <property type="evidence" value="ECO:0007669"/>
    <property type="project" value="TreeGrafter"/>
</dbReference>
<evidence type="ECO:0000259" key="1">
    <source>
        <dbReference type="SMART" id="SM00460"/>
    </source>
</evidence>
<dbReference type="InterPro" id="IPR002931">
    <property type="entry name" value="Transglutaminase-like"/>
</dbReference>
<dbReference type="AlphaFoldDB" id="A0A814JM30"/>
<evidence type="ECO:0000313" key="3">
    <source>
        <dbReference type="EMBL" id="CAF3807934.1"/>
    </source>
</evidence>
<reference evidence="2" key="1">
    <citation type="submission" date="2021-02" db="EMBL/GenBank/DDBJ databases">
        <authorList>
            <person name="Nowell W R."/>
        </authorList>
    </citation>
    <scope>NUCLEOTIDE SEQUENCE</scope>
</reference>
<keyword evidence="4" id="KW-1185">Reference proteome</keyword>
<dbReference type="Pfam" id="PF01841">
    <property type="entry name" value="Transglut_core"/>
    <property type="match status" value="1"/>
</dbReference>
<dbReference type="PANTHER" id="PTHR46333">
    <property type="entry name" value="CYTOKINESIS PROTEIN 3"/>
    <property type="match status" value="1"/>
</dbReference>
<dbReference type="PANTHER" id="PTHR46333:SF2">
    <property type="entry name" value="CYTOKINESIS PROTEIN 3"/>
    <property type="match status" value="1"/>
</dbReference>
<dbReference type="InterPro" id="IPR056564">
    <property type="entry name" value="Ig-like_KY"/>
</dbReference>
<dbReference type="Proteomes" id="UP000663829">
    <property type="component" value="Unassembled WGS sequence"/>
</dbReference>
<dbReference type="OrthoDB" id="6129702at2759"/>
<dbReference type="InterPro" id="IPR038765">
    <property type="entry name" value="Papain-like_cys_pep_sf"/>
</dbReference>
<comment type="caution">
    <text evidence="2">The sequence shown here is derived from an EMBL/GenBank/DDBJ whole genome shotgun (WGS) entry which is preliminary data.</text>
</comment>
<gene>
    <name evidence="2" type="ORF">GPM918_LOCUS15599</name>
    <name evidence="3" type="ORF">SRO942_LOCUS15599</name>
</gene>
<dbReference type="SUPFAM" id="SSF54001">
    <property type="entry name" value="Cysteine proteinases"/>
    <property type="match status" value="1"/>
</dbReference>
<protein>
    <recommendedName>
        <fullName evidence="1">Transglutaminase-like domain-containing protein</fullName>
    </recommendedName>
</protein>
<proteinExistence type="predicted"/>
<dbReference type="InterPro" id="IPR052557">
    <property type="entry name" value="CAP/Cytokinesis_protein"/>
</dbReference>
<name>A0A814JM30_9BILA</name>
<dbReference type="SMART" id="SM00460">
    <property type="entry name" value="TGc"/>
    <property type="match status" value="1"/>
</dbReference>
<evidence type="ECO:0000313" key="4">
    <source>
        <dbReference type="Proteomes" id="UP000663829"/>
    </source>
</evidence>
<organism evidence="2 4">
    <name type="scientific">Didymodactylos carnosus</name>
    <dbReference type="NCBI Taxonomy" id="1234261"/>
    <lineage>
        <taxon>Eukaryota</taxon>
        <taxon>Metazoa</taxon>
        <taxon>Spiralia</taxon>
        <taxon>Gnathifera</taxon>
        <taxon>Rotifera</taxon>
        <taxon>Eurotatoria</taxon>
        <taxon>Bdelloidea</taxon>
        <taxon>Philodinida</taxon>
        <taxon>Philodinidae</taxon>
        <taxon>Didymodactylos</taxon>
    </lineage>
</organism>
<dbReference type="EMBL" id="CAJOBC010003948">
    <property type="protein sequence ID" value="CAF3807934.1"/>
    <property type="molecule type" value="Genomic_DNA"/>
</dbReference>
<dbReference type="EMBL" id="CAJNOQ010003948">
    <property type="protein sequence ID" value="CAF1037399.1"/>
    <property type="molecule type" value="Genomic_DNA"/>
</dbReference>
<accession>A0A814JM30</accession>